<dbReference type="NCBIfam" id="TIGR01800">
    <property type="entry name" value="cit_synth_II"/>
    <property type="match status" value="1"/>
</dbReference>
<dbReference type="InterPro" id="IPR002020">
    <property type="entry name" value="Citrate_synthase"/>
</dbReference>
<keyword evidence="4 6" id="KW-0808">Transferase</keyword>
<reference evidence="8 9" key="1">
    <citation type="journal article" date="2010" name="ISME J.">
        <title>Fine-scale evolution: genomic, phenotypic and ecological differentiation in two coexisting Salinibacter ruber strains.</title>
        <authorList>
            <person name="Pena A."/>
            <person name="Teeling H."/>
            <person name="Huerta-Cepas J."/>
            <person name="Santos F."/>
            <person name="Yarza P."/>
            <person name="Brito-Echeverria J."/>
            <person name="Lucio M."/>
            <person name="Schmitt-Kopplin P."/>
            <person name="Meseguer I."/>
            <person name="Schenowitz C."/>
            <person name="Dossat C."/>
            <person name="Barbe V."/>
            <person name="Dopazo J."/>
            <person name="Rossello-Mora R."/>
            <person name="Schuler M."/>
            <person name="Glockner F.O."/>
            <person name="Amann R."/>
            <person name="Gabaldon T."/>
            <person name="Anton J."/>
        </authorList>
    </citation>
    <scope>NUCLEOTIDE SEQUENCE [LARGE SCALE GENOMIC DNA]</scope>
    <source>
        <strain evidence="8 9">M8</strain>
    </source>
</reference>
<dbReference type="GO" id="GO:0005975">
    <property type="term" value="P:carbohydrate metabolic process"/>
    <property type="evidence" value="ECO:0007669"/>
    <property type="project" value="TreeGrafter"/>
</dbReference>
<dbReference type="SUPFAM" id="SSF48256">
    <property type="entry name" value="Citrate synthase"/>
    <property type="match status" value="1"/>
</dbReference>
<comment type="similarity">
    <text evidence="2 6">Belongs to the citrate synthase family.</text>
</comment>
<organism evidence="8 9">
    <name type="scientific">Salinibacter ruber (strain M8)</name>
    <dbReference type="NCBI Taxonomy" id="761659"/>
    <lineage>
        <taxon>Bacteria</taxon>
        <taxon>Pseudomonadati</taxon>
        <taxon>Rhodothermota</taxon>
        <taxon>Rhodothermia</taxon>
        <taxon>Rhodothermales</taxon>
        <taxon>Salinibacteraceae</taxon>
        <taxon>Salinibacter</taxon>
    </lineage>
</organism>
<dbReference type="PANTHER" id="PTHR11739:SF4">
    <property type="entry name" value="CITRATE SYNTHASE, PEROXISOMAL"/>
    <property type="match status" value="1"/>
</dbReference>
<dbReference type="RefSeq" id="WP_013061018.1">
    <property type="nucleotide sequence ID" value="NC_014032.1"/>
</dbReference>
<gene>
    <name evidence="8" type="primary">gltA</name>
    <name evidence="8" type="ordered locus">SRM_00569</name>
</gene>
<evidence type="ECO:0000313" key="8">
    <source>
        <dbReference type="EMBL" id="CBH23490.1"/>
    </source>
</evidence>
<dbReference type="InterPro" id="IPR024176">
    <property type="entry name" value="Citrate_synthase_bac-typ"/>
</dbReference>
<proteinExistence type="inferred from homology"/>
<evidence type="ECO:0000256" key="4">
    <source>
        <dbReference type="ARBA" id="ARBA00022679"/>
    </source>
</evidence>
<dbReference type="InterPro" id="IPR036969">
    <property type="entry name" value="Citrate_synthase_sf"/>
</dbReference>
<evidence type="ECO:0000256" key="2">
    <source>
        <dbReference type="ARBA" id="ARBA00010566"/>
    </source>
</evidence>
<dbReference type="UniPathway" id="UPA00223"/>
<dbReference type="Gene3D" id="1.10.230.10">
    <property type="entry name" value="Cytochrome P450-Terp, domain 2"/>
    <property type="match status" value="1"/>
</dbReference>
<keyword evidence="8" id="KW-0012">Acyltransferase</keyword>
<dbReference type="PRINTS" id="PR00143">
    <property type="entry name" value="CITRTSNTHASE"/>
</dbReference>
<feature type="active site" evidence="7">
    <location>
        <position position="388"/>
    </location>
</feature>
<dbReference type="Pfam" id="PF00285">
    <property type="entry name" value="Citrate_synt"/>
    <property type="match status" value="1"/>
</dbReference>
<evidence type="ECO:0000256" key="5">
    <source>
        <dbReference type="ARBA" id="ARBA00049288"/>
    </source>
</evidence>
<dbReference type="PANTHER" id="PTHR11739">
    <property type="entry name" value="CITRATE SYNTHASE"/>
    <property type="match status" value="1"/>
</dbReference>
<dbReference type="Proteomes" id="UP000000933">
    <property type="component" value="Chromosome"/>
</dbReference>
<evidence type="ECO:0000256" key="7">
    <source>
        <dbReference type="PIRSR" id="PIRSR001369-1"/>
    </source>
</evidence>
<accession>D5H635</accession>
<dbReference type="AlphaFoldDB" id="D5H635"/>
<comment type="pathway">
    <text evidence="1">Carbohydrate metabolism; tricarboxylic acid cycle; isocitrate from oxaloacetate: step 1/2.</text>
</comment>
<dbReference type="CDD" id="cd06110">
    <property type="entry name" value="BSuCS-II_like"/>
    <property type="match status" value="1"/>
</dbReference>
<sequence>MLLCSGKTPAWAGPRGLLQKRSRADSLNAGLSKCPACLRPCPFGRDGHAVSIPLRLSPHTFFDMADQESVTELTTDKAPIKARGLEGVIALESELSSIDGDKGQLIYRGYDIHDLADHASFEEVVYLLRHGELPTQSELDDFSSHLRSERALPAPILNLLRETPADAHPMAVLRTAVSALALYDEEADTMEEAANHRKADRILAQIPTIIAAFDRLRKDKEPVAPLDHGSMAHNFLYMLNGEKPGAAAEDTFDVCLVLHADHGLNASTFTSRVIGSTLSDMYSAVSGSVGALKGRLHGGANQEVMRMLLDIDAKGADPTSYIRDRLDADERVMGFGHRVYNTMDPRAAILRTMVKELSKEAGDMKWYEYTTKIHETMTEETGIDPNVDFFSGPTYYQLGLDPDLFTTIFALSRTAGWTAHLLEQWADNRLIRPRAQYVGARDRTVAPIAER</sequence>
<dbReference type="KEGG" id="srm:SRM_00569"/>
<dbReference type="GO" id="GO:0006099">
    <property type="term" value="P:tricarboxylic acid cycle"/>
    <property type="evidence" value="ECO:0007669"/>
    <property type="project" value="UniProtKB-UniPathway"/>
</dbReference>
<evidence type="ECO:0000256" key="3">
    <source>
        <dbReference type="ARBA" id="ARBA00022532"/>
    </source>
</evidence>
<dbReference type="HOGENOM" id="CLU_025068_2_1_10"/>
<dbReference type="PATRIC" id="fig|761659.10.peg.645"/>
<evidence type="ECO:0000256" key="1">
    <source>
        <dbReference type="ARBA" id="ARBA00004751"/>
    </source>
</evidence>
<evidence type="ECO:0000313" key="9">
    <source>
        <dbReference type="Proteomes" id="UP000000933"/>
    </source>
</evidence>
<evidence type="ECO:0000256" key="6">
    <source>
        <dbReference type="PIRNR" id="PIRNR001369"/>
    </source>
</evidence>
<dbReference type="InterPro" id="IPR011278">
    <property type="entry name" value="2-MeCitrate/Citrate_synth_II"/>
</dbReference>
<dbReference type="GO" id="GO:0036440">
    <property type="term" value="F:citrate synthase activity"/>
    <property type="evidence" value="ECO:0007669"/>
    <property type="project" value="UniProtKB-EC"/>
</dbReference>
<dbReference type="InterPro" id="IPR016142">
    <property type="entry name" value="Citrate_synth-like_lrg_a-sub"/>
</dbReference>
<name>D5H635_SALRM</name>
<dbReference type="PIRSF" id="PIRSF001369">
    <property type="entry name" value="Citrate_synth"/>
    <property type="match status" value="1"/>
</dbReference>
<keyword evidence="3" id="KW-0816">Tricarboxylic acid cycle</keyword>
<reference evidence="9" key="2">
    <citation type="submission" date="2010-04" db="EMBL/GenBank/DDBJ databases">
        <title>Genome sequence of Salinibacter ruber M8.</title>
        <authorList>
            <consortium name="Genoscope"/>
        </authorList>
    </citation>
    <scope>NUCLEOTIDE SEQUENCE [LARGE SCALE GENOMIC DNA]</scope>
    <source>
        <strain evidence="9">M8</strain>
    </source>
</reference>
<feature type="active site" evidence="7">
    <location>
        <position position="337"/>
    </location>
</feature>
<protein>
    <recommendedName>
        <fullName evidence="6">Citrate synthase</fullName>
    </recommendedName>
</protein>
<dbReference type="Gene3D" id="1.10.580.10">
    <property type="entry name" value="Citrate Synthase, domain 1"/>
    <property type="match status" value="1"/>
</dbReference>
<dbReference type="GO" id="GO:0005829">
    <property type="term" value="C:cytosol"/>
    <property type="evidence" value="ECO:0007669"/>
    <property type="project" value="TreeGrafter"/>
</dbReference>
<dbReference type="EMBL" id="FP565814">
    <property type="protein sequence ID" value="CBH23490.1"/>
    <property type="molecule type" value="Genomic_DNA"/>
</dbReference>
<comment type="catalytic activity">
    <reaction evidence="5">
        <text>oxaloacetate + acetyl-CoA + H2O = citrate + CoA + H(+)</text>
        <dbReference type="Rhea" id="RHEA:16845"/>
        <dbReference type="ChEBI" id="CHEBI:15377"/>
        <dbReference type="ChEBI" id="CHEBI:15378"/>
        <dbReference type="ChEBI" id="CHEBI:16452"/>
        <dbReference type="ChEBI" id="CHEBI:16947"/>
        <dbReference type="ChEBI" id="CHEBI:57287"/>
        <dbReference type="ChEBI" id="CHEBI:57288"/>
        <dbReference type="EC" id="2.3.3.16"/>
    </reaction>
</comment>
<dbReference type="InterPro" id="IPR016143">
    <property type="entry name" value="Citrate_synth-like_sm_a-sub"/>
</dbReference>